<evidence type="ECO:0000313" key="1">
    <source>
        <dbReference type="EMBL" id="PWI28080.1"/>
    </source>
</evidence>
<dbReference type="EMBL" id="QFWG01000003">
    <property type="protein sequence ID" value="PWI28080.1"/>
    <property type="molecule type" value="Genomic_DNA"/>
</dbReference>
<organism evidence="1 2">
    <name type="scientific">Pseudoglutamicibacter cumminsii</name>
    <dbReference type="NCBI Taxonomy" id="156979"/>
    <lineage>
        <taxon>Bacteria</taxon>
        <taxon>Bacillati</taxon>
        <taxon>Actinomycetota</taxon>
        <taxon>Actinomycetes</taxon>
        <taxon>Micrococcales</taxon>
        <taxon>Micrococcaceae</taxon>
        <taxon>Pseudoglutamicibacter</taxon>
    </lineage>
</organism>
<accession>A0ABX5L8Q4</accession>
<evidence type="ECO:0000313" key="2">
    <source>
        <dbReference type="Proteomes" id="UP000245514"/>
    </source>
</evidence>
<dbReference type="Pfam" id="PF09981">
    <property type="entry name" value="DUF2218"/>
    <property type="match status" value="1"/>
</dbReference>
<gene>
    <name evidence="1" type="ORF">CAY35_03410</name>
</gene>
<sequence>MISVVTSSLFVETERPERYVKQLLSHLTRVKPDPEGGPDRARFVSSDVEAGTQLAFTDDGTTPDESNYTLLVCEPERGVAVTHNASSEEKLERLEKVVTGHLWRFIHGREAQYPDHERNAG</sequence>
<dbReference type="Gene3D" id="3.30.310.50">
    <property type="entry name" value="Alpha-D-phosphohexomutase, C-terminal domain"/>
    <property type="match status" value="1"/>
</dbReference>
<comment type="caution">
    <text evidence="1">The sequence shown here is derived from an EMBL/GenBank/DDBJ whole genome shotgun (WGS) entry which is preliminary data.</text>
</comment>
<proteinExistence type="predicted"/>
<dbReference type="InterPro" id="IPR014543">
    <property type="entry name" value="UCP028291"/>
</dbReference>
<name>A0ABX5L8Q4_9MICC</name>
<reference evidence="1 2" key="1">
    <citation type="submission" date="2018-05" db="EMBL/GenBank/DDBJ databases">
        <title>Draft Genome Sequence of Arthrobacter cumminsii IME1328, Isolated from a Patient Who Suffered from Foot Ulcers in China.</title>
        <authorList>
            <person name="Li M."/>
            <person name="Jiang Z."/>
            <person name="Sun Q."/>
            <person name="Tong Y."/>
        </authorList>
    </citation>
    <scope>NUCLEOTIDE SEQUENCE [LARGE SCALE GENOMIC DNA]</scope>
    <source>
        <strain evidence="1 2">IME1328</strain>
    </source>
</reference>
<dbReference type="Proteomes" id="UP000245514">
    <property type="component" value="Unassembled WGS sequence"/>
</dbReference>
<keyword evidence="2" id="KW-1185">Reference proteome</keyword>
<protein>
    <submittedName>
        <fullName evidence="1">Uncharacterized protein</fullName>
    </submittedName>
</protein>